<dbReference type="OrthoDB" id="2958239at2759"/>
<name>A0A9W8MTU1_9AGAR</name>
<evidence type="ECO:0000313" key="1">
    <source>
        <dbReference type="EMBL" id="KAJ3501875.1"/>
    </source>
</evidence>
<dbReference type="Proteomes" id="UP001148786">
    <property type="component" value="Unassembled WGS sequence"/>
</dbReference>
<sequence length="396" mass="45398">MLFPPLSRLPKELRERIVDLCAKLPEWWIVLSNLALADRAFTYRCHVHLFAELALDNDFGPKKKLRKQIEQKWKILSSNPSLAKLVRVIDIKASDPQLFSERNFTKMLELFQVSPVPPHTIRIEKRDEANAQPGRFAAGLEQFSLSQSLTTIHLDSWANVPLDIFLVCSRLKEVTLESIEFDKKQTNTRPNNHPPKIEHLWARNSDQLINRFMQIKSPAFPVVHWSNLLILHVSPHERKTMALVQRILDMTSNTLEQLFLTVLGFSDMPEEKRQFPLSPILNLQAMGSLHVFEIFAVINCKAKKHTVLKDLGTTLDSLPRSNSLEVFSLELEIFGKKPYQGCVDEDWEELCHKVVLVSGGKPLVFNLDSGVYCSPSYEPKGTKELYDTIENRFSSS</sequence>
<accession>A0A9W8MTU1</accession>
<organism evidence="1 2">
    <name type="scientific">Agrocybe chaxingu</name>
    <dbReference type="NCBI Taxonomy" id="84603"/>
    <lineage>
        <taxon>Eukaryota</taxon>
        <taxon>Fungi</taxon>
        <taxon>Dikarya</taxon>
        <taxon>Basidiomycota</taxon>
        <taxon>Agaricomycotina</taxon>
        <taxon>Agaricomycetes</taxon>
        <taxon>Agaricomycetidae</taxon>
        <taxon>Agaricales</taxon>
        <taxon>Agaricineae</taxon>
        <taxon>Strophariaceae</taxon>
        <taxon>Agrocybe</taxon>
    </lineage>
</organism>
<protein>
    <submittedName>
        <fullName evidence="1">Uncharacterized protein</fullName>
    </submittedName>
</protein>
<comment type="caution">
    <text evidence="1">The sequence shown here is derived from an EMBL/GenBank/DDBJ whole genome shotgun (WGS) entry which is preliminary data.</text>
</comment>
<proteinExistence type="predicted"/>
<dbReference type="EMBL" id="JANKHO010001364">
    <property type="protein sequence ID" value="KAJ3501875.1"/>
    <property type="molecule type" value="Genomic_DNA"/>
</dbReference>
<gene>
    <name evidence="1" type="ORF">NLJ89_g9143</name>
</gene>
<dbReference type="AlphaFoldDB" id="A0A9W8MTU1"/>
<keyword evidence="2" id="KW-1185">Reference proteome</keyword>
<reference evidence="1" key="1">
    <citation type="submission" date="2022-07" db="EMBL/GenBank/DDBJ databases">
        <title>Genome Sequence of Agrocybe chaxingu.</title>
        <authorList>
            <person name="Buettner E."/>
        </authorList>
    </citation>
    <scope>NUCLEOTIDE SEQUENCE</scope>
    <source>
        <strain evidence="1">MP-N11</strain>
    </source>
</reference>
<evidence type="ECO:0000313" key="2">
    <source>
        <dbReference type="Proteomes" id="UP001148786"/>
    </source>
</evidence>